<organism evidence="3 4">
    <name type="scientific">Hypholoma sublateritium (strain FD-334 SS-4)</name>
    <dbReference type="NCBI Taxonomy" id="945553"/>
    <lineage>
        <taxon>Eukaryota</taxon>
        <taxon>Fungi</taxon>
        <taxon>Dikarya</taxon>
        <taxon>Basidiomycota</taxon>
        <taxon>Agaricomycotina</taxon>
        <taxon>Agaricomycetes</taxon>
        <taxon>Agaricomycetidae</taxon>
        <taxon>Agaricales</taxon>
        <taxon>Agaricineae</taxon>
        <taxon>Strophariaceae</taxon>
        <taxon>Hypholoma</taxon>
    </lineage>
</organism>
<sequence>IGALITWGLQGVLFVQVYNYYLSFPKDPLYMKVTVYSSFILELLQTALVTHDTWEIFANNFGDLAGLNDLRFLWFTLPILGGIAGLVCHLTFAYRISLLAESKVAGAIIIVPGLLACITACVFGAKLFQASFLSEAINTKHIYLICGLWNGSGAFCDVLVAVAMTYYACPKLPSMNLSRNSTGFRNTDLLITRIIRLTIETGILTGNCPLTPLHDSVNRQIPL</sequence>
<protein>
    <recommendedName>
        <fullName evidence="2">DUF6534 domain-containing protein</fullName>
    </recommendedName>
</protein>
<dbReference type="InterPro" id="IPR045339">
    <property type="entry name" value="DUF6534"/>
</dbReference>
<proteinExistence type="predicted"/>
<feature type="non-terminal residue" evidence="3">
    <location>
        <position position="1"/>
    </location>
</feature>
<feature type="transmembrane region" description="Helical" evidence="1">
    <location>
        <begin position="72"/>
        <end position="92"/>
    </location>
</feature>
<keyword evidence="4" id="KW-1185">Reference proteome</keyword>
<evidence type="ECO:0000256" key="1">
    <source>
        <dbReference type="SAM" id="Phobius"/>
    </source>
</evidence>
<feature type="transmembrane region" description="Helical" evidence="1">
    <location>
        <begin position="104"/>
        <end position="128"/>
    </location>
</feature>
<dbReference type="PANTHER" id="PTHR40465">
    <property type="entry name" value="CHROMOSOME 1, WHOLE GENOME SHOTGUN SEQUENCE"/>
    <property type="match status" value="1"/>
</dbReference>
<gene>
    <name evidence="3" type="ORF">HYPSUDRAFT_147458</name>
</gene>
<dbReference type="Pfam" id="PF20152">
    <property type="entry name" value="DUF6534"/>
    <property type="match status" value="1"/>
</dbReference>
<dbReference type="AlphaFoldDB" id="A0A0D2KQ18"/>
<feature type="transmembrane region" description="Helical" evidence="1">
    <location>
        <begin position="148"/>
        <end position="169"/>
    </location>
</feature>
<name>A0A0D2KQ18_HYPSF</name>
<keyword evidence="1" id="KW-0812">Transmembrane</keyword>
<keyword evidence="1" id="KW-1133">Transmembrane helix</keyword>
<evidence type="ECO:0000313" key="3">
    <source>
        <dbReference type="EMBL" id="KJA16687.1"/>
    </source>
</evidence>
<dbReference type="EMBL" id="KN817617">
    <property type="protein sequence ID" value="KJA16687.1"/>
    <property type="molecule type" value="Genomic_DNA"/>
</dbReference>
<accession>A0A0D2KQ18</accession>
<dbReference type="Proteomes" id="UP000054270">
    <property type="component" value="Unassembled WGS sequence"/>
</dbReference>
<dbReference type="OMA" id="CGLWNGS"/>
<evidence type="ECO:0000259" key="2">
    <source>
        <dbReference type="Pfam" id="PF20152"/>
    </source>
</evidence>
<dbReference type="STRING" id="945553.A0A0D2KQ18"/>
<dbReference type="OrthoDB" id="2536347at2759"/>
<reference evidence="4" key="1">
    <citation type="submission" date="2014-04" db="EMBL/GenBank/DDBJ databases">
        <title>Evolutionary Origins and Diversification of the Mycorrhizal Mutualists.</title>
        <authorList>
            <consortium name="DOE Joint Genome Institute"/>
            <consortium name="Mycorrhizal Genomics Consortium"/>
            <person name="Kohler A."/>
            <person name="Kuo A."/>
            <person name="Nagy L.G."/>
            <person name="Floudas D."/>
            <person name="Copeland A."/>
            <person name="Barry K.W."/>
            <person name="Cichocki N."/>
            <person name="Veneault-Fourrey C."/>
            <person name="LaButti K."/>
            <person name="Lindquist E.A."/>
            <person name="Lipzen A."/>
            <person name="Lundell T."/>
            <person name="Morin E."/>
            <person name="Murat C."/>
            <person name="Riley R."/>
            <person name="Ohm R."/>
            <person name="Sun H."/>
            <person name="Tunlid A."/>
            <person name="Henrissat B."/>
            <person name="Grigoriev I.V."/>
            <person name="Hibbett D.S."/>
            <person name="Martin F."/>
        </authorList>
    </citation>
    <scope>NUCLEOTIDE SEQUENCE [LARGE SCALE GENOMIC DNA]</scope>
    <source>
        <strain evidence="4">FD-334 SS-4</strain>
    </source>
</reference>
<evidence type="ECO:0000313" key="4">
    <source>
        <dbReference type="Proteomes" id="UP000054270"/>
    </source>
</evidence>
<dbReference type="PANTHER" id="PTHR40465:SF1">
    <property type="entry name" value="DUF6534 DOMAIN-CONTAINING PROTEIN"/>
    <property type="match status" value="1"/>
</dbReference>
<feature type="domain" description="DUF6534" evidence="2">
    <location>
        <begin position="154"/>
        <end position="206"/>
    </location>
</feature>
<keyword evidence="1" id="KW-0472">Membrane</keyword>